<evidence type="ECO:0000256" key="1">
    <source>
        <dbReference type="ARBA" id="ARBA00004613"/>
    </source>
</evidence>
<name>A0A2P4Y670_9STRA</name>
<evidence type="ECO:0000256" key="3">
    <source>
        <dbReference type="ARBA" id="ARBA00022525"/>
    </source>
</evidence>
<evidence type="ECO:0000256" key="2">
    <source>
        <dbReference type="ARBA" id="ARBA00010400"/>
    </source>
</evidence>
<feature type="chain" id="PRO_5044967827" description="RxLR effector protein" evidence="5">
    <location>
        <begin position="21"/>
        <end position="94"/>
    </location>
</feature>
<evidence type="ECO:0000256" key="5">
    <source>
        <dbReference type="RuleBase" id="RU367124"/>
    </source>
</evidence>
<dbReference type="OrthoDB" id="128838at2759"/>
<reference evidence="6 7" key="1">
    <citation type="journal article" date="2017" name="Genome Biol. Evol.">
        <title>Phytophthora megakarya and P. palmivora, closely related causal agents of cacao black pod rot, underwent increases in genome sizes and gene numbers by different mechanisms.</title>
        <authorList>
            <person name="Ali S.S."/>
            <person name="Shao J."/>
            <person name="Lary D.J."/>
            <person name="Kronmiller B."/>
            <person name="Shen D."/>
            <person name="Strem M.D."/>
            <person name="Amoako-Attah I."/>
            <person name="Akrofi A.Y."/>
            <person name="Begoude B.A."/>
            <person name="Ten Hoopen G.M."/>
            <person name="Coulibaly K."/>
            <person name="Kebe B.I."/>
            <person name="Melnick R.L."/>
            <person name="Guiltinan M.J."/>
            <person name="Tyler B.M."/>
            <person name="Meinhardt L.W."/>
            <person name="Bailey B.A."/>
        </authorList>
    </citation>
    <scope>NUCLEOTIDE SEQUENCE [LARGE SCALE GENOMIC DNA]</scope>
    <source>
        <strain evidence="7">sbr112.9</strain>
    </source>
</reference>
<feature type="signal peptide" evidence="5">
    <location>
        <begin position="1"/>
        <end position="20"/>
    </location>
</feature>
<organism evidence="6 7">
    <name type="scientific">Phytophthora palmivora</name>
    <dbReference type="NCBI Taxonomy" id="4796"/>
    <lineage>
        <taxon>Eukaryota</taxon>
        <taxon>Sar</taxon>
        <taxon>Stramenopiles</taxon>
        <taxon>Oomycota</taxon>
        <taxon>Peronosporomycetes</taxon>
        <taxon>Peronosporales</taxon>
        <taxon>Peronosporaceae</taxon>
        <taxon>Phytophthora</taxon>
    </lineage>
</organism>
<dbReference type="AlphaFoldDB" id="A0A2P4Y670"/>
<dbReference type="Pfam" id="PF16810">
    <property type="entry name" value="RXLR"/>
    <property type="match status" value="1"/>
</dbReference>
<proteinExistence type="inferred from homology"/>
<keyword evidence="4 5" id="KW-0732">Signal</keyword>
<keyword evidence="7" id="KW-1185">Reference proteome</keyword>
<comment type="caution">
    <text evidence="6">The sequence shown here is derived from an EMBL/GenBank/DDBJ whole genome shotgun (WGS) entry which is preliminary data.</text>
</comment>
<keyword evidence="3 5" id="KW-0964">Secreted</keyword>
<comment type="function">
    <text evidence="5">Effector that suppresses plant defense responses during pathogen infection.</text>
</comment>
<accession>A0A2P4Y670</accession>
<protein>
    <recommendedName>
        <fullName evidence="5">RxLR effector protein</fullName>
    </recommendedName>
</protein>
<gene>
    <name evidence="6" type="ORF">PHPALM_9852</name>
</gene>
<evidence type="ECO:0000256" key="4">
    <source>
        <dbReference type="ARBA" id="ARBA00022729"/>
    </source>
</evidence>
<evidence type="ECO:0000313" key="7">
    <source>
        <dbReference type="Proteomes" id="UP000237271"/>
    </source>
</evidence>
<comment type="domain">
    <text evidence="5">The RxLR-dEER motif acts to carry the protein into the host cell cytoplasm through binding to cell surface phosphatidylinositol-3-phosphate.</text>
</comment>
<sequence length="94" mass="10419">MRLSYVVFASVLSLVASTEGAAIAGNFIPAKTSSDFNPIVEDHRFLRTHETAVTEERGLPTTSRLKEKLFKLQLKIAMPSIKKVLTNVIEGIFK</sequence>
<evidence type="ECO:0000313" key="6">
    <source>
        <dbReference type="EMBL" id="POM73312.1"/>
    </source>
</evidence>
<dbReference type="InterPro" id="IPR031825">
    <property type="entry name" value="RXLR"/>
</dbReference>
<comment type="subcellular location">
    <subcellularLocation>
        <location evidence="1 5">Secreted</location>
    </subcellularLocation>
</comment>
<dbReference type="Proteomes" id="UP000237271">
    <property type="component" value="Unassembled WGS sequence"/>
</dbReference>
<dbReference type="EMBL" id="NCKW01005191">
    <property type="protein sequence ID" value="POM73312.1"/>
    <property type="molecule type" value="Genomic_DNA"/>
</dbReference>
<comment type="similarity">
    <text evidence="2 5">Belongs to the RxLR effector family.</text>
</comment>